<accession>A0ACC0I8F7</accession>
<reference evidence="1 2" key="1">
    <citation type="journal article" date="2022" name="Plant J.">
        <title>Chromosome-level genome of Camellia lanceoleosa provides a valuable resource for understanding genome evolution and self-incompatibility.</title>
        <authorList>
            <person name="Gong W."/>
            <person name="Xiao S."/>
            <person name="Wang L."/>
            <person name="Liao Z."/>
            <person name="Chang Y."/>
            <person name="Mo W."/>
            <person name="Hu G."/>
            <person name="Li W."/>
            <person name="Zhao G."/>
            <person name="Zhu H."/>
            <person name="Hu X."/>
            <person name="Ji K."/>
            <person name="Xiang X."/>
            <person name="Song Q."/>
            <person name="Yuan D."/>
            <person name="Jin S."/>
            <person name="Zhang L."/>
        </authorList>
    </citation>
    <scope>NUCLEOTIDE SEQUENCE [LARGE SCALE GENOMIC DNA]</scope>
    <source>
        <strain evidence="1">SQ_2022a</strain>
    </source>
</reference>
<protein>
    <submittedName>
        <fullName evidence="1">Uncharacterized protein</fullName>
    </submittedName>
</protein>
<dbReference type="Proteomes" id="UP001060215">
    <property type="component" value="Chromosome 6"/>
</dbReference>
<organism evidence="1 2">
    <name type="scientific">Camellia lanceoleosa</name>
    <dbReference type="NCBI Taxonomy" id="1840588"/>
    <lineage>
        <taxon>Eukaryota</taxon>
        <taxon>Viridiplantae</taxon>
        <taxon>Streptophyta</taxon>
        <taxon>Embryophyta</taxon>
        <taxon>Tracheophyta</taxon>
        <taxon>Spermatophyta</taxon>
        <taxon>Magnoliopsida</taxon>
        <taxon>eudicotyledons</taxon>
        <taxon>Gunneridae</taxon>
        <taxon>Pentapetalae</taxon>
        <taxon>asterids</taxon>
        <taxon>Ericales</taxon>
        <taxon>Theaceae</taxon>
        <taxon>Camellia</taxon>
    </lineage>
</organism>
<name>A0ACC0I8F7_9ERIC</name>
<proteinExistence type="predicted"/>
<sequence>MCISLHQLWKLSHQRLLTLTSMLWRMQICKGSTCLSATLDSVKYMFISIWSYAITTSTHIQSSKTKEHVRYEIIKTNCVEVWEVVILVGYLVFGYFSRLKFLYLRR</sequence>
<evidence type="ECO:0000313" key="1">
    <source>
        <dbReference type="EMBL" id="KAI8021102.1"/>
    </source>
</evidence>
<gene>
    <name evidence="1" type="ORF">LOK49_LG03G02888</name>
</gene>
<dbReference type="EMBL" id="CM045763">
    <property type="protein sequence ID" value="KAI8021102.1"/>
    <property type="molecule type" value="Genomic_DNA"/>
</dbReference>
<keyword evidence="2" id="KW-1185">Reference proteome</keyword>
<evidence type="ECO:0000313" key="2">
    <source>
        <dbReference type="Proteomes" id="UP001060215"/>
    </source>
</evidence>
<comment type="caution">
    <text evidence="1">The sequence shown here is derived from an EMBL/GenBank/DDBJ whole genome shotgun (WGS) entry which is preliminary data.</text>
</comment>